<dbReference type="SMART" id="SM00267">
    <property type="entry name" value="GGDEF"/>
    <property type="match status" value="1"/>
</dbReference>
<dbReference type="Gene3D" id="3.30.70.270">
    <property type="match status" value="1"/>
</dbReference>
<dbReference type="InterPro" id="IPR029016">
    <property type="entry name" value="GAF-like_dom_sf"/>
</dbReference>
<dbReference type="PANTHER" id="PTHR44757:SF2">
    <property type="entry name" value="BIOFILM ARCHITECTURE MAINTENANCE PROTEIN MBAA"/>
    <property type="match status" value="1"/>
</dbReference>
<dbReference type="Gene3D" id="3.30.450.40">
    <property type="match status" value="1"/>
</dbReference>
<organism evidence="2 3">
    <name type="scientific">Lysobacter auxotrophicus</name>
    <dbReference type="NCBI Taxonomy" id="2992573"/>
    <lineage>
        <taxon>Bacteria</taxon>
        <taxon>Pseudomonadati</taxon>
        <taxon>Pseudomonadota</taxon>
        <taxon>Gammaproteobacteria</taxon>
        <taxon>Lysobacterales</taxon>
        <taxon>Lysobacteraceae</taxon>
        <taxon>Lysobacter</taxon>
    </lineage>
</organism>
<evidence type="ECO:0000313" key="2">
    <source>
        <dbReference type="EMBL" id="BDU17080.1"/>
    </source>
</evidence>
<dbReference type="InterPro" id="IPR029787">
    <property type="entry name" value="Nucleotide_cyclase"/>
</dbReference>
<feature type="domain" description="GGDEF" evidence="1">
    <location>
        <begin position="204"/>
        <end position="339"/>
    </location>
</feature>
<dbReference type="SMART" id="SM00065">
    <property type="entry name" value="GAF"/>
    <property type="match status" value="1"/>
</dbReference>
<keyword evidence="3" id="KW-1185">Reference proteome</keyword>
<dbReference type="NCBIfam" id="TIGR00254">
    <property type="entry name" value="GGDEF"/>
    <property type="match status" value="1"/>
</dbReference>
<dbReference type="RefSeq" id="WP_281779045.1">
    <property type="nucleotide sequence ID" value="NZ_AP027041.1"/>
</dbReference>
<dbReference type="SUPFAM" id="SSF55073">
    <property type="entry name" value="Nucleotide cyclase"/>
    <property type="match status" value="1"/>
</dbReference>
<evidence type="ECO:0000313" key="3">
    <source>
        <dbReference type="Proteomes" id="UP001317822"/>
    </source>
</evidence>
<dbReference type="InterPro" id="IPR052155">
    <property type="entry name" value="Biofilm_reg_signaling"/>
</dbReference>
<dbReference type="InterPro" id="IPR003018">
    <property type="entry name" value="GAF"/>
</dbReference>
<dbReference type="Pfam" id="PF13185">
    <property type="entry name" value="GAF_2"/>
    <property type="match status" value="1"/>
</dbReference>
<name>A0ABM8DEQ4_9GAMM</name>
<dbReference type="Proteomes" id="UP001317822">
    <property type="component" value="Chromosome"/>
</dbReference>
<dbReference type="EMBL" id="AP027041">
    <property type="protein sequence ID" value="BDU17080.1"/>
    <property type="molecule type" value="Genomic_DNA"/>
</dbReference>
<dbReference type="PROSITE" id="PS50887">
    <property type="entry name" value="GGDEF"/>
    <property type="match status" value="1"/>
</dbReference>
<dbReference type="PANTHER" id="PTHR44757">
    <property type="entry name" value="DIGUANYLATE CYCLASE DGCP"/>
    <property type="match status" value="1"/>
</dbReference>
<sequence>MTALPFARIADAVAGARSLEELVRPLLEVLETLTGMESTYLTSVDADAGVQHVLFARNTQRLLVPEQLTVPWSDTLCQRALDEGCTYTSDVPSRWGDSDAARALGIQTYVSTPVRLEDGSLYGTLCAASARPLPMPEDAQRALQMFSRLIGQQLERERLVDRLQEANAALAASALVDTVTGLPNRRALMAELTRRIAHCQRQHESLVVAFIDLDGFKAINDRHGHEAGDRFLAAIGRTLQGALRADDFAARLGGDEFVVVGTVAHVEGPDRVEAFRERLAAATRRTFDLGRVVVDYDGASVGAVVAGDDQPDPDALIARADAAMYAVKRARKVPARASA</sequence>
<reference evidence="2 3" key="1">
    <citation type="journal article" date="2023" name="Int. J. Syst. Evol. Microbiol.">
        <title>Physiological and genomic analyses of cobalamin (vitamin B12)-auxotrophy of Lysobacter auxotrophicus sp. nov., a methionine-auxotrophic chitinolytic bacterium isolated from chitin-treated soil.</title>
        <authorList>
            <person name="Saito A."/>
            <person name="Dohra H."/>
            <person name="Hamada M."/>
            <person name="Moriuchi R."/>
            <person name="Kotsuchibashi Y."/>
            <person name="Mori K."/>
        </authorList>
    </citation>
    <scope>NUCLEOTIDE SEQUENCE [LARGE SCALE GENOMIC DNA]</scope>
    <source>
        <strain evidence="2 3">5-21a</strain>
    </source>
</reference>
<dbReference type="SUPFAM" id="SSF55781">
    <property type="entry name" value="GAF domain-like"/>
    <property type="match status" value="1"/>
</dbReference>
<dbReference type="Pfam" id="PF00990">
    <property type="entry name" value="GGDEF"/>
    <property type="match status" value="1"/>
</dbReference>
<evidence type="ECO:0000259" key="1">
    <source>
        <dbReference type="PROSITE" id="PS50887"/>
    </source>
</evidence>
<dbReference type="InterPro" id="IPR000160">
    <property type="entry name" value="GGDEF_dom"/>
</dbReference>
<gene>
    <name evidence="2" type="ORF">LA521A_22810</name>
</gene>
<dbReference type="InterPro" id="IPR043128">
    <property type="entry name" value="Rev_trsase/Diguanyl_cyclase"/>
</dbReference>
<dbReference type="CDD" id="cd01949">
    <property type="entry name" value="GGDEF"/>
    <property type="match status" value="1"/>
</dbReference>
<protein>
    <submittedName>
        <fullName evidence="2">Sensor domain-containing diguanylate cyclase</fullName>
    </submittedName>
</protein>
<accession>A0ABM8DEQ4</accession>
<proteinExistence type="predicted"/>